<keyword evidence="1" id="KW-0472">Membrane</keyword>
<keyword evidence="1" id="KW-0812">Transmembrane</keyword>
<dbReference type="AlphaFoldDB" id="A0A2S7UX36"/>
<sequence>MRIFNIGGRTHVQPRETMRCNRCGLEYLLEDTTCTHCKGMSNGEIIEKLHVPHSDQQDSNHKIGLWFLVIFIVIVVLMGFAF</sequence>
<dbReference type="RefSeq" id="WP_105052855.1">
    <property type="nucleotide sequence ID" value="NZ_BMYG01000006.1"/>
</dbReference>
<feature type="transmembrane region" description="Helical" evidence="1">
    <location>
        <begin position="63"/>
        <end position="81"/>
    </location>
</feature>
<accession>A0A2S7UX36</accession>
<organism evidence="2 3">
    <name type="scientific">Psychrosphaera saromensis</name>
    <dbReference type="NCBI Taxonomy" id="716813"/>
    <lineage>
        <taxon>Bacteria</taxon>
        <taxon>Pseudomonadati</taxon>
        <taxon>Pseudomonadota</taxon>
        <taxon>Gammaproteobacteria</taxon>
        <taxon>Alteromonadales</taxon>
        <taxon>Pseudoalteromonadaceae</taxon>
        <taxon>Psychrosphaera</taxon>
    </lineage>
</organism>
<dbReference type="EMBL" id="MSCH01000003">
    <property type="protein sequence ID" value="PQJ54339.1"/>
    <property type="molecule type" value="Genomic_DNA"/>
</dbReference>
<evidence type="ECO:0000313" key="2">
    <source>
        <dbReference type="EMBL" id="PQJ54339.1"/>
    </source>
</evidence>
<keyword evidence="3" id="KW-1185">Reference proteome</keyword>
<proteinExistence type="predicted"/>
<gene>
    <name evidence="2" type="ORF">BTO11_12185</name>
</gene>
<comment type="caution">
    <text evidence="2">The sequence shown here is derived from an EMBL/GenBank/DDBJ whole genome shotgun (WGS) entry which is preliminary data.</text>
</comment>
<keyword evidence="1" id="KW-1133">Transmembrane helix</keyword>
<dbReference type="Proteomes" id="UP000239007">
    <property type="component" value="Unassembled WGS sequence"/>
</dbReference>
<protein>
    <submittedName>
        <fullName evidence="2">Uncharacterized protein</fullName>
    </submittedName>
</protein>
<dbReference type="OrthoDB" id="6228643at2"/>
<evidence type="ECO:0000256" key="1">
    <source>
        <dbReference type="SAM" id="Phobius"/>
    </source>
</evidence>
<reference evidence="2 3" key="1">
    <citation type="submission" date="2016-12" db="EMBL/GenBank/DDBJ databases">
        <title>Diversity of luminous bacteria.</title>
        <authorList>
            <person name="Yoshizawa S."/>
            <person name="Kogure K."/>
        </authorList>
    </citation>
    <scope>NUCLEOTIDE SEQUENCE [LARGE SCALE GENOMIC DNA]</scope>
    <source>
        <strain evidence="2 3">SA4-48</strain>
    </source>
</reference>
<name>A0A2S7UX36_9GAMM</name>
<evidence type="ECO:0000313" key="3">
    <source>
        <dbReference type="Proteomes" id="UP000239007"/>
    </source>
</evidence>